<dbReference type="Gramene" id="GBG68545">
    <property type="protein sequence ID" value="GBG68545"/>
    <property type="gene ID" value="CBR_g3089"/>
</dbReference>
<feature type="compositionally biased region" description="Basic and acidic residues" evidence="1">
    <location>
        <begin position="381"/>
        <end position="391"/>
    </location>
</feature>
<organism evidence="2 3">
    <name type="scientific">Chara braunii</name>
    <name type="common">Braun's stonewort</name>
    <dbReference type="NCBI Taxonomy" id="69332"/>
    <lineage>
        <taxon>Eukaryota</taxon>
        <taxon>Viridiplantae</taxon>
        <taxon>Streptophyta</taxon>
        <taxon>Charophyceae</taxon>
        <taxon>Charales</taxon>
        <taxon>Characeae</taxon>
        <taxon>Chara</taxon>
    </lineage>
</organism>
<evidence type="ECO:0000256" key="1">
    <source>
        <dbReference type="SAM" id="MobiDB-lite"/>
    </source>
</evidence>
<name>A0A388KEQ4_CHABU</name>
<keyword evidence="3" id="KW-1185">Reference proteome</keyword>
<dbReference type="EMBL" id="BFEA01000101">
    <property type="protein sequence ID" value="GBG68545.1"/>
    <property type="molecule type" value="Genomic_DNA"/>
</dbReference>
<comment type="caution">
    <text evidence="2">The sequence shown here is derived from an EMBL/GenBank/DDBJ whole genome shotgun (WGS) entry which is preliminary data.</text>
</comment>
<sequence length="654" mass="73808">MANQTSNGRYIPPTPSATTRANDRLREAVGRCYAQGECPDDASLGEVIEDAEGKRFVVDGRVNAVKEEWLKDHTVIITFLGEARNLSRQIKEDLIRAYEDGWFAKKLFGASAERGRVKFEGANVASYVARSEQIATWLLQQRELKIKLQETEEYVVSFKPWLPLQELKEMKLQEAELKFWIIALRVPLDAYFYLRSAVQGVFGEVIEMHPPEYDRSRPRLMNVKLEMSPKVRGKIDDVLIIESPAGEKWRVEIASPYTNWCRRCRWYFHTEANCLRTRQGEEKGANAAVRSGGHKVRFFRHQQRQEQQVRNHSASRSVRGEAVEAQQDVADWATSGTNSDNHGGRCNEPEQTAERPAPHGELSKTSNSSNSRVRWGSEWYEGEKRSQRSEGECSSMLSSAASKSPRKGEALRGEVASSFQDRRADTVDRSQAEKVQRRLVPILCTMANDGVYFLALAQADGAPTLPSVDVDHSPTPSEIAEFTRSLYGQHVPIRLIPRSTMVSLIVESGGRFYKLYFPLLDARIPSELATPLTQAGVRWIHMFRLSDRFTEELELIKILPDISTLILRNVNKKLQKDEDLLSPFLAKALTADWQVLSESNSSRGSSRDRSRSSRRSRGTRASEAEGDSPLPLEVVQSHSRIQDQTGTVGLDGQA</sequence>
<dbReference type="AlphaFoldDB" id="A0A388KEQ4"/>
<protein>
    <submittedName>
        <fullName evidence="2">Uncharacterized protein</fullName>
    </submittedName>
</protein>
<evidence type="ECO:0000313" key="2">
    <source>
        <dbReference type="EMBL" id="GBG68545.1"/>
    </source>
</evidence>
<feature type="compositionally biased region" description="Low complexity" evidence="1">
    <location>
        <begin position="394"/>
        <end position="403"/>
    </location>
</feature>
<accession>A0A388KEQ4</accession>
<dbReference type="Proteomes" id="UP000265515">
    <property type="component" value="Unassembled WGS sequence"/>
</dbReference>
<gene>
    <name evidence="2" type="ORF">CBR_g3089</name>
</gene>
<feature type="compositionally biased region" description="Basic and acidic residues" evidence="1">
    <location>
        <begin position="342"/>
        <end position="362"/>
    </location>
</feature>
<proteinExistence type="predicted"/>
<reference evidence="2 3" key="1">
    <citation type="journal article" date="2018" name="Cell">
        <title>The Chara Genome: Secondary Complexity and Implications for Plant Terrestrialization.</title>
        <authorList>
            <person name="Nishiyama T."/>
            <person name="Sakayama H."/>
            <person name="Vries J.D."/>
            <person name="Buschmann H."/>
            <person name="Saint-Marcoux D."/>
            <person name="Ullrich K.K."/>
            <person name="Haas F.B."/>
            <person name="Vanderstraeten L."/>
            <person name="Becker D."/>
            <person name="Lang D."/>
            <person name="Vosolsobe S."/>
            <person name="Rombauts S."/>
            <person name="Wilhelmsson P.K.I."/>
            <person name="Janitza P."/>
            <person name="Kern R."/>
            <person name="Heyl A."/>
            <person name="Rumpler F."/>
            <person name="Villalobos L.I.A.C."/>
            <person name="Clay J.M."/>
            <person name="Skokan R."/>
            <person name="Toyoda A."/>
            <person name="Suzuki Y."/>
            <person name="Kagoshima H."/>
            <person name="Schijlen E."/>
            <person name="Tajeshwar N."/>
            <person name="Catarino B."/>
            <person name="Hetherington A.J."/>
            <person name="Saltykova A."/>
            <person name="Bonnot C."/>
            <person name="Breuninger H."/>
            <person name="Symeonidi A."/>
            <person name="Radhakrishnan G.V."/>
            <person name="Van Nieuwerburgh F."/>
            <person name="Deforce D."/>
            <person name="Chang C."/>
            <person name="Karol K.G."/>
            <person name="Hedrich R."/>
            <person name="Ulvskov P."/>
            <person name="Glockner G."/>
            <person name="Delwiche C.F."/>
            <person name="Petrasek J."/>
            <person name="Van de Peer Y."/>
            <person name="Friml J."/>
            <person name="Beilby M."/>
            <person name="Dolan L."/>
            <person name="Kohara Y."/>
            <person name="Sugano S."/>
            <person name="Fujiyama A."/>
            <person name="Delaux P.-M."/>
            <person name="Quint M."/>
            <person name="TheiBen G."/>
            <person name="Hagemann M."/>
            <person name="Harholt J."/>
            <person name="Dunand C."/>
            <person name="Zachgo S."/>
            <person name="Langdale J."/>
            <person name="Maumus F."/>
            <person name="Straeten D.V.D."/>
            <person name="Gould S.B."/>
            <person name="Rensing S.A."/>
        </authorList>
    </citation>
    <scope>NUCLEOTIDE SEQUENCE [LARGE SCALE GENOMIC DNA]</scope>
    <source>
        <strain evidence="2 3">S276</strain>
    </source>
</reference>
<feature type="compositionally biased region" description="Polar residues" evidence="1">
    <location>
        <begin position="363"/>
        <end position="372"/>
    </location>
</feature>
<feature type="region of interest" description="Disordered" evidence="1">
    <location>
        <begin position="1"/>
        <end position="20"/>
    </location>
</feature>
<feature type="compositionally biased region" description="Polar residues" evidence="1">
    <location>
        <begin position="636"/>
        <end position="647"/>
    </location>
</feature>
<feature type="region of interest" description="Disordered" evidence="1">
    <location>
        <begin position="599"/>
        <end position="654"/>
    </location>
</feature>
<evidence type="ECO:0000313" key="3">
    <source>
        <dbReference type="Proteomes" id="UP000265515"/>
    </source>
</evidence>
<feature type="region of interest" description="Disordered" evidence="1">
    <location>
        <begin position="301"/>
        <end position="431"/>
    </location>
</feature>
<feature type="compositionally biased region" description="Basic and acidic residues" evidence="1">
    <location>
        <begin position="420"/>
        <end position="431"/>
    </location>
</feature>